<evidence type="ECO:0000313" key="7">
    <source>
        <dbReference type="EMBL" id="KAH0549306.1"/>
    </source>
</evidence>
<dbReference type="AlphaFoldDB" id="A0AAV7IDM7"/>
<evidence type="ECO:0000313" key="8">
    <source>
        <dbReference type="Proteomes" id="UP000826195"/>
    </source>
</evidence>
<accession>A0AAV7IDM7</accession>
<dbReference type="Pfam" id="PF06140">
    <property type="entry name" value="Ifi-6-16"/>
    <property type="match status" value="1"/>
</dbReference>
<reference evidence="7 8" key="1">
    <citation type="journal article" date="2021" name="J. Hered.">
        <title>A chromosome-level genome assembly of the parasitoid wasp, Cotesia glomerata (Hymenoptera: Braconidae).</title>
        <authorList>
            <person name="Pinto B.J."/>
            <person name="Weis J.J."/>
            <person name="Gamble T."/>
            <person name="Ode P.J."/>
            <person name="Paul R."/>
            <person name="Zaspel J.M."/>
        </authorList>
    </citation>
    <scope>NUCLEOTIDE SEQUENCE [LARGE SCALE GENOMIC DNA]</scope>
    <source>
        <strain evidence="7">CgM1</strain>
    </source>
</reference>
<evidence type="ECO:0000256" key="6">
    <source>
        <dbReference type="SAM" id="Phobius"/>
    </source>
</evidence>
<feature type="transmembrane region" description="Helical" evidence="6">
    <location>
        <begin position="54"/>
        <end position="77"/>
    </location>
</feature>
<keyword evidence="5 6" id="KW-0472">Membrane</keyword>
<evidence type="ECO:0000256" key="5">
    <source>
        <dbReference type="ARBA" id="ARBA00023136"/>
    </source>
</evidence>
<comment type="similarity">
    <text evidence="2">Belongs to the IFI6/IFI27 family.</text>
</comment>
<protein>
    <submittedName>
        <fullName evidence="7">Uncharacterized protein</fullName>
    </submittedName>
</protein>
<keyword evidence="3 6" id="KW-0812">Transmembrane</keyword>
<evidence type="ECO:0000256" key="3">
    <source>
        <dbReference type="ARBA" id="ARBA00022692"/>
    </source>
</evidence>
<dbReference type="InterPro" id="IPR009311">
    <property type="entry name" value="IFI6/IFI27-like"/>
</dbReference>
<dbReference type="InterPro" id="IPR038213">
    <property type="entry name" value="IFI6/IFI27-like_sf"/>
</dbReference>
<comment type="caution">
    <text evidence="7">The sequence shown here is derived from an EMBL/GenBank/DDBJ whole genome shotgun (WGS) entry which is preliminary data.</text>
</comment>
<dbReference type="EMBL" id="JAHXZJ010001864">
    <property type="protein sequence ID" value="KAH0549306.1"/>
    <property type="molecule type" value="Genomic_DNA"/>
</dbReference>
<keyword evidence="4 6" id="KW-1133">Transmembrane helix</keyword>
<gene>
    <name evidence="7" type="ORF">KQX54_007974</name>
</gene>
<name>A0AAV7IDM7_COTGL</name>
<proteinExistence type="inferred from homology"/>
<dbReference type="Proteomes" id="UP000826195">
    <property type="component" value="Unassembled WGS sequence"/>
</dbReference>
<dbReference type="Gene3D" id="6.10.110.10">
    <property type="match status" value="1"/>
</dbReference>
<comment type="subcellular location">
    <subcellularLocation>
        <location evidence="1">Membrane</location>
        <topology evidence="1">Multi-pass membrane protein</topology>
    </subcellularLocation>
</comment>
<evidence type="ECO:0000256" key="2">
    <source>
        <dbReference type="ARBA" id="ARBA00007262"/>
    </source>
</evidence>
<evidence type="ECO:0000256" key="4">
    <source>
        <dbReference type="ARBA" id="ARBA00022989"/>
    </source>
</evidence>
<organism evidence="7 8">
    <name type="scientific">Cotesia glomerata</name>
    <name type="common">Lepidopteran parasitic wasp</name>
    <name type="synonym">Apanteles glomeratus</name>
    <dbReference type="NCBI Taxonomy" id="32391"/>
    <lineage>
        <taxon>Eukaryota</taxon>
        <taxon>Metazoa</taxon>
        <taxon>Ecdysozoa</taxon>
        <taxon>Arthropoda</taxon>
        <taxon>Hexapoda</taxon>
        <taxon>Insecta</taxon>
        <taxon>Pterygota</taxon>
        <taxon>Neoptera</taxon>
        <taxon>Endopterygota</taxon>
        <taxon>Hymenoptera</taxon>
        <taxon>Apocrita</taxon>
        <taxon>Ichneumonoidea</taxon>
        <taxon>Braconidae</taxon>
        <taxon>Microgastrinae</taxon>
        <taxon>Cotesia</taxon>
    </lineage>
</organism>
<sequence>MGAVLGCIAGASALPLLGFGMSGIIKGSLAASWQGPAVVSGSLFATLQSLGATGLGNLLFGAVGLVAVAVHRMWVFFWF</sequence>
<evidence type="ECO:0000256" key="1">
    <source>
        <dbReference type="ARBA" id="ARBA00004141"/>
    </source>
</evidence>
<keyword evidence="8" id="KW-1185">Reference proteome</keyword>
<dbReference type="GO" id="GO:0016020">
    <property type="term" value="C:membrane"/>
    <property type="evidence" value="ECO:0007669"/>
    <property type="project" value="UniProtKB-SubCell"/>
</dbReference>